<dbReference type="PATRIC" id="fig|330734.3.peg.2296"/>
<proteinExistence type="predicted"/>
<keyword evidence="4" id="KW-1185">Reference proteome</keyword>
<dbReference type="Proteomes" id="UP000036406">
    <property type="component" value="Chromosome"/>
</dbReference>
<evidence type="ECO:0000313" key="4">
    <source>
        <dbReference type="Proteomes" id="UP000036406"/>
    </source>
</evidence>
<dbReference type="Gene3D" id="3.40.50.20">
    <property type="match status" value="1"/>
</dbReference>
<dbReference type="PIRSF" id="PIRSF029120">
    <property type="entry name" value="UCP029120"/>
    <property type="match status" value="1"/>
</dbReference>
<sequence>MRILFNHNISGAADLIDLMRRARPDLHVIATHERRDTPIALAADKLLPEPAETRLMSPDAYADWLLQVALTERADVVLPYRRREELAGFRDWFTARGIRLLTASDSNTMGFLEEKPTFLSRMETAGVPVTPFRRFEGAEEYGRLRGEGELFPDHPGPLCVKPASGIYGAGFRIIRDELPAMTPLSGLSALELPDVAFRALLGALHRPEPMMLMPFLEGPERSVDFSCHDGHLLGTVTRIKAGTSQRLLHDTYGEELARFVAQTFRLTGILNLQTIEDTAGTQRLMEVNTRASGGIGMTGLTDVNLPALLLDSIAGVRPELPARVAREVQAGRRELFWGV</sequence>
<evidence type="ECO:0000256" key="1">
    <source>
        <dbReference type="PROSITE-ProRule" id="PRU00409"/>
    </source>
</evidence>
<dbReference type="InterPro" id="IPR011226">
    <property type="entry name" value="ATP-grasp_fam"/>
</dbReference>
<accession>A0A0H4I1M8</accession>
<protein>
    <recommendedName>
        <fullName evidence="2">ATP-grasp domain-containing protein</fullName>
    </recommendedName>
</protein>
<dbReference type="GO" id="GO:0046872">
    <property type="term" value="F:metal ion binding"/>
    <property type="evidence" value="ECO:0007669"/>
    <property type="project" value="InterPro"/>
</dbReference>
<keyword evidence="1" id="KW-0067">ATP-binding</keyword>
<gene>
    <name evidence="3" type="ORF">ABA45_10935</name>
</gene>
<dbReference type="InterPro" id="IPR011761">
    <property type="entry name" value="ATP-grasp"/>
</dbReference>
<dbReference type="RefSeq" id="WP_048386074.1">
    <property type="nucleotide sequence ID" value="NZ_CP011494.1"/>
</dbReference>
<dbReference type="KEGG" id="mpq:ABA45_10935"/>
<dbReference type="PROSITE" id="PS50975">
    <property type="entry name" value="ATP_GRASP"/>
    <property type="match status" value="1"/>
</dbReference>
<dbReference type="Gene3D" id="3.30.470.20">
    <property type="entry name" value="ATP-grasp fold, B domain"/>
    <property type="match status" value="1"/>
</dbReference>
<dbReference type="Pfam" id="PF15632">
    <property type="entry name" value="ATPgrasp_Ter"/>
    <property type="match status" value="1"/>
</dbReference>
<organism evidence="3 4">
    <name type="scientific">Marinobacter psychrophilus</name>
    <dbReference type="NCBI Taxonomy" id="330734"/>
    <lineage>
        <taxon>Bacteria</taxon>
        <taxon>Pseudomonadati</taxon>
        <taxon>Pseudomonadota</taxon>
        <taxon>Gammaproteobacteria</taxon>
        <taxon>Pseudomonadales</taxon>
        <taxon>Marinobacteraceae</taxon>
        <taxon>Marinobacter</taxon>
    </lineage>
</organism>
<dbReference type="SUPFAM" id="SSF56059">
    <property type="entry name" value="Glutathione synthetase ATP-binding domain-like"/>
    <property type="match status" value="1"/>
</dbReference>
<keyword evidence="1" id="KW-0547">Nucleotide-binding</keyword>
<reference evidence="3 4" key="1">
    <citation type="submission" date="2015-05" db="EMBL/GenBank/DDBJ databases">
        <title>Complete genome of Marinobacter psychrophilus strain 20041T isolated from sea-ice of the Canadian Basin.</title>
        <authorList>
            <person name="Song L."/>
            <person name="Ren L."/>
            <person name="Yu Y."/>
            <person name="Wang X."/>
        </authorList>
    </citation>
    <scope>NUCLEOTIDE SEQUENCE [LARGE SCALE GENOMIC DNA]</scope>
    <source>
        <strain evidence="3 4">20041</strain>
    </source>
</reference>
<evidence type="ECO:0000259" key="2">
    <source>
        <dbReference type="PROSITE" id="PS50975"/>
    </source>
</evidence>
<dbReference type="EMBL" id="CP011494">
    <property type="protein sequence ID" value="AKO52849.1"/>
    <property type="molecule type" value="Genomic_DNA"/>
</dbReference>
<evidence type="ECO:0000313" key="3">
    <source>
        <dbReference type="EMBL" id="AKO52849.1"/>
    </source>
</evidence>
<name>A0A0H4I1M8_9GAMM</name>
<dbReference type="GO" id="GO:0005524">
    <property type="term" value="F:ATP binding"/>
    <property type="evidence" value="ECO:0007669"/>
    <property type="project" value="UniProtKB-UniRule"/>
</dbReference>
<dbReference type="AlphaFoldDB" id="A0A0H4I1M8"/>
<feature type="domain" description="ATP-grasp" evidence="2">
    <location>
        <begin position="119"/>
        <end position="314"/>
    </location>
</feature>
<dbReference type="STRING" id="330734.ABA45_10935"/>